<keyword evidence="5" id="KW-0732">Signal</keyword>
<feature type="domain" description="HTH lysR-type" evidence="6">
    <location>
        <begin position="4"/>
        <end position="61"/>
    </location>
</feature>
<dbReference type="CDD" id="cd08422">
    <property type="entry name" value="PBP2_CrgA_like"/>
    <property type="match status" value="1"/>
</dbReference>
<evidence type="ECO:0000256" key="5">
    <source>
        <dbReference type="SAM" id="SignalP"/>
    </source>
</evidence>
<organism evidence="7 8">
    <name type="scientific">Rhodanobacter humi</name>
    <dbReference type="NCBI Taxonomy" id="1888173"/>
    <lineage>
        <taxon>Bacteria</taxon>
        <taxon>Pseudomonadati</taxon>
        <taxon>Pseudomonadota</taxon>
        <taxon>Gammaproteobacteria</taxon>
        <taxon>Lysobacterales</taxon>
        <taxon>Rhodanobacteraceae</taxon>
        <taxon>Rhodanobacter</taxon>
    </lineage>
</organism>
<comment type="similarity">
    <text evidence="1">Belongs to the LysR transcriptional regulatory family.</text>
</comment>
<dbReference type="Gene3D" id="3.40.190.290">
    <property type="match status" value="1"/>
</dbReference>
<reference evidence="7 8" key="1">
    <citation type="submission" date="2024-07" db="EMBL/GenBank/DDBJ databases">
        <title>Molecular mechanisms and environmental adaptations of flagellar loss and biofilm growth of Rhodanobacter under environmental stress.</title>
        <authorList>
            <person name="Chen M."/>
        </authorList>
    </citation>
    <scope>NUCLEOTIDE SEQUENCE [LARGE SCALE GENOMIC DNA]</scope>
    <source>
        <strain evidence="7 8">RS22</strain>
    </source>
</reference>
<evidence type="ECO:0000259" key="6">
    <source>
        <dbReference type="PROSITE" id="PS50931"/>
    </source>
</evidence>
<keyword evidence="8" id="KW-1185">Reference proteome</keyword>
<dbReference type="PANTHER" id="PTHR30537:SF66">
    <property type="entry name" value="IRON-REGULATED VIRULENCE REGULATORY PROTEIN IRGB"/>
    <property type="match status" value="1"/>
</dbReference>
<feature type="signal peptide" evidence="5">
    <location>
        <begin position="1"/>
        <end position="25"/>
    </location>
</feature>
<dbReference type="InterPro" id="IPR000847">
    <property type="entry name" value="LysR_HTH_N"/>
</dbReference>
<evidence type="ECO:0000256" key="4">
    <source>
        <dbReference type="ARBA" id="ARBA00023163"/>
    </source>
</evidence>
<dbReference type="PRINTS" id="PR00039">
    <property type="entry name" value="HTHLYSR"/>
</dbReference>
<dbReference type="InterPro" id="IPR005119">
    <property type="entry name" value="LysR_subst-bd"/>
</dbReference>
<dbReference type="PANTHER" id="PTHR30537">
    <property type="entry name" value="HTH-TYPE TRANSCRIPTIONAL REGULATOR"/>
    <property type="match status" value="1"/>
</dbReference>
<protein>
    <submittedName>
        <fullName evidence="7">LysR substrate-binding domain-containing protein</fullName>
    </submittedName>
</protein>
<dbReference type="EMBL" id="JBGBPY010000001">
    <property type="protein sequence ID" value="MEY2183863.1"/>
    <property type="molecule type" value="Genomic_DNA"/>
</dbReference>
<name>A0ABV4AWM2_9GAMM</name>
<dbReference type="Proteomes" id="UP001562159">
    <property type="component" value="Unassembled WGS sequence"/>
</dbReference>
<dbReference type="Gene3D" id="1.10.10.10">
    <property type="entry name" value="Winged helix-like DNA-binding domain superfamily/Winged helix DNA-binding domain"/>
    <property type="match status" value="1"/>
</dbReference>
<dbReference type="SUPFAM" id="SSF46785">
    <property type="entry name" value="Winged helix' DNA-binding domain"/>
    <property type="match status" value="1"/>
</dbReference>
<dbReference type="Pfam" id="PF03466">
    <property type="entry name" value="LysR_substrate"/>
    <property type="match status" value="1"/>
</dbReference>
<dbReference type="Pfam" id="PF00126">
    <property type="entry name" value="HTH_1"/>
    <property type="match status" value="1"/>
</dbReference>
<dbReference type="InterPro" id="IPR058163">
    <property type="entry name" value="LysR-type_TF_proteobact-type"/>
</dbReference>
<dbReference type="InterPro" id="IPR036388">
    <property type="entry name" value="WH-like_DNA-bd_sf"/>
</dbReference>
<evidence type="ECO:0000313" key="7">
    <source>
        <dbReference type="EMBL" id="MEY2183863.1"/>
    </source>
</evidence>
<proteinExistence type="inferred from homology"/>
<keyword evidence="2" id="KW-0805">Transcription regulation</keyword>
<feature type="chain" id="PRO_5047065723" evidence="5">
    <location>
        <begin position="26"/>
        <end position="305"/>
    </location>
</feature>
<dbReference type="InterPro" id="IPR036390">
    <property type="entry name" value="WH_DNA-bd_sf"/>
</dbReference>
<evidence type="ECO:0000256" key="2">
    <source>
        <dbReference type="ARBA" id="ARBA00023015"/>
    </source>
</evidence>
<gene>
    <name evidence="7" type="ORF">AB7878_15690</name>
</gene>
<evidence type="ECO:0000256" key="1">
    <source>
        <dbReference type="ARBA" id="ARBA00009437"/>
    </source>
</evidence>
<evidence type="ECO:0000313" key="8">
    <source>
        <dbReference type="Proteomes" id="UP001562159"/>
    </source>
</evidence>
<dbReference type="SUPFAM" id="SSF53850">
    <property type="entry name" value="Periplasmic binding protein-like II"/>
    <property type="match status" value="1"/>
</dbReference>
<accession>A0ABV4AWM2</accession>
<keyword evidence="4" id="KW-0804">Transcription</keyword>
<evidence type="ECO:0000256" key="3">
    <source>
        <dbReference type="ARBA" id="ARBA00023125"/>
    </source>
</evidence>
<sequence length="305" mass="32317">MDGINLNRLAVFVALVRAGSFTAAAAQLGLTKAMVSQHLARLEQELGVTLLVRSTRCMALTEAGAAFHADCARILGEAEAAIERVGENRETPRGTLRLAAPVNYGAAVVAPALAGFLRLHPQVQAELVLDDGISDLIGGRFDLAIRGGPLRDSGLRAVRLAGFRQLLVAAPAYLAARGTPRRPQELAAHDAVVLSVLSSPLRWNFTARDGTQQRVRLTPRAQADSAAAVHAMALAGAGLAVLPDFMVEADLQAGRLKPLLPAQRLPEGSFHAVYPGHAPSAKVRTFIDHLRAGIAPTPRRQSTML</sequence>
<comment type="caution">
    <text evidence="7">The sequence shown here is derived from an EMBL/GenBank/DDBJ whole genome shotgun (WGS) entry which is preliminary data.</text>
</comment>
<dbReference type="PROSITE" id="PS50931">
    <property type="entry name" value="HTH_LYSR"/>
    <property type="match status" value="1"/>
</dbReference>
<keyword evidence="3" id="KW-0238">DNA-binding</keyword>